<dbReference type="Pfam" id="PF01048">
    <property type="entry name" value="PNP_UDP_1"/>
    <property type="match status" value="1"/>
</dbReference>
<dbReference type="OrthoDB" id="9772602at2"/>
<dbReference type="InterPro" id="IPR035994">
    <property type="entry name" value="Nucleoside_phosphorylase_sf"/>
</dbReference>
<dbReference type="GO" id="GO:0006152">
    <property type="term" value="P:purine nucleoside catabolic process"/>
    <property type="evidence" value="ECO:0007669"/>
    <property type="project" value="TreeGrafter"/>
</dbReference>
<comment type="catalytic activity">
    <reaction evidence="3">
        <text>uridine + phosphate = alpha-D-ribose 1-phosphate + uracil</text>
        <dbReference type="Rhea" id="RHEA:24388"/>
        <dbReference type="ChEBI" id="CHEBI:16704"/>
        <dbReference type="ChEBI" id="CHEBI:17568"/>
        <dbReference type="ChEBI" id="CHEBI:43474"/>
        <dbReference type="ChEBI" id="CHEBI:57720"/>
        <dbReference type="EC" id="2.4.2.3"/>
    </reaction>
</comment>
<organism evidence="5 6">
    <name type="scientific">Salibacter halophilus</name>
    <dbReference type="NCBI Taxonomy" id="1803916"/>
    <lineage>
        <taxon>Bacteria</taxon>
        <taxon>Pseudomonadati</taxon>
        <taxon>Bacteroidota</taxon>
        <taxon>Flavobacteriia</taxon>
        <taxon>Flavobacteriales</taxon>
        <taxon>Salibacteraceae</taxon>
        <taxon>Salibacter</taxon>
    </lineage>
</organism>
<comment type="caution">
    <text evidence="5">The sequence shown here is derived from an EMBL/GenBank/DDBJ whole genome shotgun (WGS) entry which is preliminary data.</text>
</comment>
<dbReference type="GO" id="GO:0005829">
    <property type="term" value="C:cytosol"/>
    <property type="evidence" value="ECO:0007669"/>
    <property type="project" value="TreeGrafter"/>
</dbReference>
<evidence type="ECO:0000256" key="2">
    <source>
        <dbReference type="ARBA" id="ARBA00021980"/>
    </source>
</evidence>
<proteinExistence type="predicted"/>
<evidence type="ECO:0000313" key="5">
    <source>
        <dbReference type="EMBL" id="KAB1065703.1"/>
    </source>
</evidence>
<dbReference type="CDD" id="cd00436">
    <property type="entry name" value="UP_TbUP-like"/>
    <property type="match status" value="1"/>
</dbReference>
<dbReference type="Gene3D" id="3.40.50.1580">
    <property type="entry name" value="Nucleoside phosphorylase domain"/>
    <property type="match status" value="1"/>
</dbReference>
<dbReference type="GO" id="GO:0004731">
    <property type="term" value="F:purine-nucleoside phosphorylase activity"/>
    <property type="evidence" value="ECO:0007669"/>
    <property type="project" value="TreeGrafter"/>
</dbReference>
<feature type="domain" description="Nucleoside phosphorylase" evidence="4">
    <location>
        <begin position="39"/>
        <end position="274"/>
    </location>
</feature>
<evidence type="ECO:0000259" key="4">
    <source>
        <dbReference type="Pfam" id="PF01048"/>
    </source>
</evidence>
<accession>A0A6N6MA12</accession>
<reference evidence="5 6" key="1">
    <citation type="submission" date="2019-09" db="EMBL/GenBank/DDBJ databases">
        <title>Genomes of Cryomorphaceae.</title>
        <authorList>
            <person name="Bowman J.P."/>
        </authorList>
    </citation>
    <scope>NUCLEOTIDE SEQUENCE [LARGE SCALE GENOMIC DNA]</scope>
    <source>
        <strain evidence="5 6">KCTC 52047</strain>
    </source>
</reference>
<protein>
    <recommendedName>
        <fullName evidence="2">Uridine phosphorylase</fullName>
        <ecNumber evidence="1">2.4.2.3</ecNumber>
    </recommendedName>
</protein>
<sequence>MQLNEESSTNRIGDSELILNPDGSVYHLALKPENIADDVLVVGDQGRVDEIAKYFDEIEFNVQNREFKTVTGIYRNKRFTVLSTGIGIDNIDIVLNELDAAVNIDLTKRVPKSEHRSLRIIRLGTSGALQENIPVGSLLVTDAVLGLDGLLNFYKCSSSPRELELEDAFIKHMKWSDKLARPYARFGSRDLTEKLVVGNTKGYTITAPGFYAPQGRNVRLGIWDPGFHDHLRSFDFKGEKITNFEMETSALYGLSKALGHKVCTVCTIIANRATKEFAEDYHPLVDRMITDVLNKLTH</sequence>
<dbReference type="PANTHER" id="PTHR43691:SF11">
    <property type="entry name" value="FI09636P-RELATED"/>
    <property type="match status" value="1"/>
</dbReference>
<dbReference type="Proteomes" id="UP000435357">
    <property type="component" value="Unassembled WGS sequence"/>
</dbReference>
<dbReference type="RefSeq" id="WP_151166528.1">
    <property type="nucleotide sequence ID" value="NZ_WACR01000002.1"/>
</dbReference>
<evidence type="ECO:0000256" key="3">
    <source>
        <dbReference type="ARBA" id="ARBA00048447"/>
    </source>
</evidence>
<evidence type="ECO:0000256" key="1">
    <source>
        <dbReference type="ARBA" id="ARBA00011888"/>
    </source>
</evidence>
<keyword evidence="6" id="KW-1185">Reference proteome</keyword>
<dbReference type="AlphaFoldDB" id="A0A6N6MA12"/>
<name>A0A6N6MA12_9FLAO</name>
<dbReference type="InterPro" id="IPR000845">
    <property type="entry name" value="Nucleoside_phosphorylase_d"/>
</dbReference>
<dbReference type="GO" id="GO:0004850">
    <property type="term" value="F:uridine phosphorylase activity"/>
    <property type="evidence" value="ECO:0007669"/>
    <property type="project" value="UniProtKB-EC"/>
</dbReference>
<dbReference type="SUPFAM" id="SSF53167">
    <property type="entry name" value="Purine and uridine phosphorylases"/>
    <property type="match status" value="1"/>
</dbReference>
<dbReference type="EMBL" id="WACR01000002">
    <property type="protein sequence ID" value="KAB1065703.1"/>
    <property type="molecule type" value="Genomic_DNA"/>
</dbReference>
<dbReference type="EC" id="2.4.2.3" evidence="1"/>
<dbReference type="PANTHER" id="PTHR43691">
    <property type="entry name" value="URIDINE PHOSPHORYLASE"/>
    <property type="match status" value="1"/>
</dbReference>
<evidence type="ECO:0000313" key="6">
    <source>
        <dbReference type="Proteomes" id="UP000435357"/>
    </source>
</evidence>
<gene>
    <name evidence="5" type="ORF">F3059_03335</name>
</gene>